<protein>
    <recommendedName>
        <fullName evidence="3">Bacterial extracellular solute-binding protein</fullName>
    </recommendedName>
</protein>
<dbReference type="EMBL" id="SJPH01000001">
    <property type="protein sequence ID" value="TWT48643.1"/>
    <property type="molecule type" value="Genomic_DNA"/>
</dbReference>
<proteinExistence type="predicted"/>
<dbReference type="Proteomes" id="UP000318995">
    <property type="component" value="Unassembled WGS sequence"/>
</dbReference>
<evidence type="ECO:0008006" key="3">
    <source>
        <dbReference type="Google" id="ProtNLM"/>
    </source>
</evidence>
<comment type="caution">
    <text evidence="1">The sequence shown here is derived from an EMBL/GenBank/DDBJ whole genome shotgun (WGS) entry which is preliminary data.</text>
</comment>
<dbReference type="Gene3D" id="3.40.190.10">
    <property type="entry name" value="Periplasmic binding protein-like II"/>
    <property type="match status" value="1"/>
</dbReference>
<dbReference type="AlphaFoldDB" id="A0A5C5WEW2"/>
<gene>
    <name evidence="1" type="ORF">Pla111_04180</name>
</gene>
<reference evidence="1 2" key="1">
    <citation type="submission" date="2019-02" db="EMBL/GenBank/DDBJ databases">
        <title>Deep-cultivation of Planctomycetes and their phenomic and genomic characterization uncovers novel biology.</title>
        <authorList>
            <person name="Wiegand S."/>
            <person name="Jogler M."/>
            <person name="Boedeker C."/>
            <person name="Pinto D."/>
            <person name="Vollmers J."/>
            <person name="Rivas-Marin E."/>
            <person name="Kohn T."/>
            <person name="Peeters S.H."/>
            <person name="Heuer A."/>
            <person name="Rast P."/>
            <person name="Oberbeckmann S."/>
            <person name="Bunk B."/>
            <person name="Jeske O."/>
            <person name="Meyerdierks A."/>
            <person name="Storesund J.E."/>
            <person name="Kallscheuer N."/>
            <person name="Luecker S."/>
            <person name="Lage O.M."/>
            <person name="Pohl T."/>
            <person name="Merkel B.J."/>
            <person name="Hornburger P."/>
            <person name="Mueller R.-W."/>
            <person name="Bruemmer F."/>
            <person name="Labrenz M."/>
            <person name="Spormann A.M."/>
            <person name="Op Den Camp H."/>
            <person name="Overmann J."/>
            <person name="Amann R."/>
            <person name="Jetten M.S.M."/>
            <person name="Mascher T."/>
            <person name="Medema M.H."/>
            <person name="Devos D.P."/>
            <person name="Kaster A.-K."/>
            <person name="Ovreas L."/>
            <person name="Rohde M."/>
            <person name="Galperin M.Y."/>
            <person name="Jogler C."/>
        </authorList>
    </citation>
    <scope>NUCLEOTIDE SEQUENCE [LARGE SCALE GENOMIC DNA]</scope>
    <source>
        <strain evidence="1 2">Pla111</strain>
    </source>
</reference>
<dbReference type="SUPFAM" id="SSF53850">
    <property type="entry name" value="Periplasmic binding protein-like II"/>
    <property type="match status" value="1"/>
</dbReference>
<organism evidence="1 2">
    <name type="scientific">Botrimarina hoheduenensis</name>
    <dbReference type="NCBI Taxonomy" id="2528000"/>
    <lineage>
        <taxon>Bacteria</taxon>
        <taxon>Pseudomonadati</taxon>
        <taxon>Planctomycetota</taxon>
        <taxon>Planctomycetia</taxon>
        <taxon>Pirellulales</taxon>
        <taxon>Lacipirellulaceae</taxon>
        <taxon>Botrimarina</taxon>
    </lineage>
</organism>
<dbReference type="OrthoDB" id="9812682at2"/>
<evidence type="ECO:0000313" key="2">
    <source>
        <dbReference type="Proteomes" id="UP000318995"/>
    </source>
</evidence>
<accession>A0A5C5WEW2</accession>
<dbReference type="RefSeq" id="WP_146570869.1">
    <property type="nucleotide sequence ID" value="NZ_SJPH01000001.1"/>
</dbReference>
<evidence type="ECO:0000313" key="1">
    <source>
        <dbReference type="EMBL" id="TWT48643.1"/>
    </source>
</evidence>
<keyword evidence="2" id="KW-1185">Reference proteome</keyword>
<sequence length="380" mass="40349">MNDRPLAGALDRLRGEWRQRSAGAFSTTLCETCDEASIAASDLIVFPSAQLGKLCENNQLRAVRRSVLASEELNFNDLFSLVRDVEIVYGGCVMALPLGCPCPLLIAEDSSVSAAGVSLIDQPDNRSIALAFLACVAPQAVHRSEATTLWDAESLRPRLTSPPFVRVLRKLTAGSDRQPVARLVWPQRAGAVAPPSQFVATAPGSDEVFNPLAEAWEPTNDRKATLLASSGRLVAVTTSSRNAASAFRLAAWLASSDVTGQLARSTDGIANCRVSRSGVADHWLASDPAVRGGEAFSAALAESLTARRALLTPRLPGAERYLDELGSAIRLAVEGQASPELALAGASAAWEDLSDEIGREAQLAAYLRSVNARDYSPPTK</sequence>
<name>A0A5C5WEW2_9BACT</name>